<dbReference type="EMBL" id="JBHSHL010000052">
    <property type="protein sequence ID" value="MFC4805569.1"/>
    <property type="molecule type" value="Genomic_DNA"/>
</dbReference>
<comment type="caution">
    <text evidence="1">The sequence shown here is derived from an EMBL/GenBank/DDBJ whole genome shotgun (WGS) entry which is preliminary data.</text>
</comment>
<sequence>MTVFYEKLNVKENKELYQIEEEITMQSGRYEGFLQHDNAIESSIALYTGKKLTGEKIENFVLSIDENYPWRTFIRVSSAHEKLYLSYETIGDVIEADDINELQKAVMKLERDMVSVDTSAFVTSEEFNRLKQSSLESKTAHIQAIEEKNGQTSGLTTSSSWRDILYFWNNVVSGGSGSGGLNFASLFFKMVTFEKSFWNAGFQPSKLTVSELSLKLKNVRLQEIPIRSGIETLNISTTSKMILLIFKQTDGYTSSQGVSLERLQTGGGEKFQIAKLAIGDYEVDFNKPNKTRLITEHMNEIGEYNNLSMRVSAKQFLYIFPETTPVTLKGQVSWTKTEGKLLIFETDGFL</sequence>
<dbReference type="RefSeq" id="WP_379789154.1">
    <property type="nucleotide sequence ID" value="NZ_JBHSHL010000052.1"/>
</dbReference>
<accession>A0ABV9QNX1</accession>
<evidence type="ECO:0000313" key="2">
    <source>
        <dbReference type="Proteomes" id="UP001595916"/>
    </source>
</evidence>
<name>A0ABV9QNX1_9FIRM</name>
<reference evidence="2" key="1">
    <citation type="journal article" date="2019" name="Int. J. Syst. Evol. Microbiol.">
        <title>The Global Catalogue of Microorganisms (GCM) 10K type strain sequencing project: providing services to taxonomists for standard genome sequencing and annotation.</title>
        <authorList>
            <consortium name="The Broad Institute Genomics Platform"/>
            <consortium name="The Broad Institute Genome Sequencing Center for Infectious Disease"/>
            <person name="Wu L."/>
            <person name="Ma J."/>
        </authorList>
    </citation>
    <scope>NUCLEOTIDE SEQUENCE [LARGE SCALE GENOMIC DNA]</scope>
    <source>
        <strain evidence="2">CCUG 46385</strain>
    </source>
</reference>
<gene>
    <name evidence="1" type="ORF">ACFO4R_10855</name>
</gene>
<dbReference type="Proteomes" id="UP001595916">
    <property type="component" value="Unassembled WGS sequence"/>
</dbReference>
<protein>
    <submittedName>
        <fullName evidence="1">Uncharacterized protein</fullName>
    </submittedName>
</protein>
<evidence type="ECO:0000313" key="1">
    <source>
        <dbReference type="EMBL" id="MFC4805569.1"/>
    </source>
</evidence>
<proteinExistence type="predicted"/>
<organism evidence="1 2">
    <name type="scientific">Filifactor villosus</name>
    <dbReference type="NCBI Taxonomy" id="29374"/>
    <lineage>
        <taxon>Bacteria</taxon>
        <taxon>Bacillati</taxon>
        <taxon>Bacillota</taxon>
        <taxon>Clostridia</taxon>
        <taxon>Peptostreptococcales</taxon>
        <taxon>Filifactoraceae</taxon>
        <taxon>Filifactor</taxon>
    </lineage>
</organism>
<keyword evidence="2" id="KW-1185">Reference proteome</keyword>